<comment type="similarity">
    <text evidence="1">Belongs to the UPF0065 (bug) family.</text>
</comment>
<dbReference type="InterPro" id="IPR005064">
    <property type="entry name" value="BUG"/>
</dbReference>
<comment type="caution">
    <text evidence="2">The sequence shown here is derived from an EMBL/GenBank/DDBJ whole genome shotgun (WGS) entry which is preliminary data.</text>
</comment>
<reference evidence="2 3" key="1">
    <citation type="submission" date="2024-09" db="EMBL/GenBank/DDBJ databases">
        <authorList>
            <person name="Sun Q."/>
            <person name="Mori K."/>
        </authorList>
    </citation>
    <scope>NUCLEOTIDE SEQUENCE [LARGE SCALE GENOMIC DNA]</scope>
    <source>
        <strain evidence="2 3">CCM 7468</strain>
    </source>
</reference>
<protein>
    <submittedName>
        <fullName evidence="2">Bug family tripartite tricarboxylate transporter substrate binding protein</fullName>
    </submittedName>
</protein>
<keyword evidence="3" id="KW-1185">Reference proteome</keyword>
<name>A0ABV6IYX8_9PROT</name>
<gene>
    <name evidence="2" type="ORF">ACFFIC_25270</name>
</gene>
<dbReference type="PANTHER" id="PTHR42928:SF5">
    <property type="entry name" value="BLR1237 PROTEIN"/>
    <property type="match status" value="1"/>
</dbReference>
<dbReference type="RefSeq" id="WP_377055600.1">
    <property type="nucleotide sequence ID" value="NZ_JBHLVZ010000084.1"/>
</dbReference>
<accession>A0ABV6IYX8</accession>
<dbReference type="SUPFAM" id="SSF53850">
    <property type="entry name" value="Periplasmic binding protein-like II"/>
    <property type="match status" value="1"/>
</dbReference>
<dbReference type="EMBL" id="JBHLVZ010000084">
    <property type="protein sequence ID" value="MFC0388831.1"/>
    <property type="molecule type" value="Genomic_DNA"/>
</dbReference>
<evidence type="ECO:0000313" key="2">
    <source>
        <dbReference type="EMBL" id="MFC0388831.1"/>
    </source>
</evidence>
<evidence type="ECO:0000313" key="3">
    <source>
        <dbReference type="Proteomes" id="UP001589789"/>
    </source>
</evidence>
<dbReference type="Gene3D" id="3.40.190.10">
    <property type="entry name" value="Periplasmic binding protein-like II"/>
    <property type="match status" value="1"/>
</dbReference>
<dbReference type="Pfam" id="PF03401">
    <property type="entry name" value="TctC"/>
    <property type="match status" value="1"/>
</dbReference>
<dbReference type="CDD" id="cd07012">
    <property type="entry name" value="PBP2_Bug_TTT"/>
    <property type="match status" value="1"/>
</dbReference>
<dbReference type="PIRSF" id="PIRSF017082">
    <property type="entry name" value="YflP"/>
    <property type="match status" value="1"/>
</dbReference>
<dbReference type="Gene3D" id="3.40.190.150">
    <property type="entry name" value="Bordetella uptake gene, domain 1"/>
    <property type="match status" value="1"/>
</dbReference>
<dbReference type="Proteomes" id="UP001589789">
    <property type="component" value="Unassembled WGS sequence"/>
</dbReference>
<proteinExistence type="inferred from homology"/>
<dbReference type="PANTHER" id="PTHR42928">
    <property type="entry name" value="TRICARBOXYLATE-BINDING PROTEIN"/>
    <property type="match status" value="1"/>
</dbReference>
<sequence length="322" mass="33440">MPTRRSVVAGAVAAAWAHRTEAEEAAFPTRPVRLLVGIPAGGAPDVIARLLADRLGALWGQPVVVDNRPAASGNPAAGAVATAPPDGHTLLFAHASLLLLNEGLMRNVPFNGDRDFTPVSLLATTPFIVASRPGAPYAGLDGLRARGRPEGITFATLSATGLPRFVGERVKTALGIPMVNVPYVSMAGAVQDVAAGRVDLLIDGTPVITPQIRGGFLKGLAVTSAERDPAIPDVPTAAETIPGFTSRGWFGLLGPAAVPEGVVRRIADDVRRVLSQPGIRERLRRDFGADVVAGTPAEFAASLSADRAVYRRLIAEVGASLD</sequence>
<dbReference type="InterPro" id="IPR042100">
    <property type="entry name" value="Bug_dom1"/>
</dbReference>
<organism evidence="2 3">
    <name type="scientific">Muricoccus vinaceus</name>
    <dbReference type="NCBI Taxonomy" id="424704"/>
    <lineage>
        <taxon>Bacteria</taxon>
        <taxon>Pseudomonadati</taxon>
        <taxon>Pseudomonadota</taxon>
        <taxon>Alphaproteobacteria</taxon>
        <taxon>Acetobacterales</taxon>
        <taxon>Roseomonadaceae</taxon>
        <taxon>Muricoccus</taxon>
    </lineage>
</organism>
<evidence type="ECO:0000256" key="1">
    <source>
        <dbReference type="ARBA" id="ARBA00006987"/>
    </source>
</evidence>